<evidence type="ECO:0000256" key="1">
    <source>
        <dbReference type="ARBA" id="ARBA00004613"/>
    </source>
</evidence>
<dbReference type="Gene3D" id="2.40.10.10">
    <property type="entry name" value="Trypsin-like serine proteases"/>
    <property type="match status" value="1"/>
</dbReference>
<dbReference type="RefSeq" id="XP_023932760.1">
    <property type="nucleotide sequence ID" value="XM_024076992.1"/>
</dbReference>
<dbReference type="GeneID" id="106174175"/>
<evidence type="ECO:0000313" key="10">
    <source>
        <dbReference type="RefSeq" id="XP_023932760.1"/>
    </source>
</evidence>
<comment type="similarity">
    <text evidence="7">Belongs to the peptidase S1 family. CLIP subfamily.</text>
</comment>
<dbReference type="GO" id="GO:0005615">
    <property type="term" value="C:extracellular space"/>
    <property type="evidence" value="ECO:0007669"/>
    <property type="project" value="TreeGrafter"/>
</dbReference>
<gene>
    <name evidence="10" type="primary">LOC106174175</name>
</gene>
<dbReference type="PANTHER" id="PTHR24264">
    <property type="entry name" value="TRYPSIN-RELATED"/>
    <property type="match status" value="1"/>
</dbReference>
<keyword evidence="4" id="KW-0378">Hydrolase</keyword>
<dbReference type="InterPro" id="IPR043504">
    <property type="entry name" value="Peptidase_S1_PA_chymotrypsin"/>
</dbReference>
<keyword evidence="2" id="KW-0964">Secreted</keyword>
<evidence type="ECO:0000256" key="7">
    <source>
        <dbReference type="ARBA" id="ARBA00024195"/>
    </source>
</evidence>
<dbReference type="Pfam" id="PF00089">
    <property type="entry name" value="Trypsin"/>
    <property type="match status" value="1"/>
</dbReference>
<keyword evidence="3" id="KW-0645">Protease</keyword>
<accession>A0A2R2MR88</accession>
<proteinExistence type="inferred from homology"/>
<dbReference type="InParanoid" id="A0A2R2MR88"/>
<dbReference type="SMART" id="SM00020">
    <property type="entry name" value="Tryp_SPc"/>
    <property type="match status" value="1"/>
</dbReference>
<dbReference type="KEGG" id="lak:106174175"/>
<dbReference type="SUPFAM" id="SSF50494">
    <property type="entry name" value="Trypsin-like serine proteases"/>
    <property type="match status" value="1"/>
</dbReference>
<evidence type="ECO:0000256" key="2">
    <source>
        <dbReference type="ARBA" id="ARBA00022525"/>
    </source>
</evidence>
<evidence type="ECO:0000259" key="8">
    <source>
        <dbReference type="PROSITE" id="PS50240"/>
    </source>
</evidence>
<protein>
    <submittedName>
        <fullName evidence="10">Trypsin-3</fullName>
    </submittedName>
</protein>
<dbReference type="PROSITE" id="PS50240">
    <property type="entry name" value="TRYPSIN_DOM"/>
    <property type="match status" value="1"/>
</dbReference>
<dbReference type="InterPro" id="IPR033116">
    <property type="entry name" value="TRYPSIN_SER"/>
</dbReference>
<dbReference type="PANTHER" id="PTHR24264:SF65">
    <property type="entry name" value="SRCR DOMAIN-CONTAINING PROTEIN"/>
    <property type="match status" value="1"/>
</dbReference>
<dbReference type="FunFam" id="2.40.10.10:FF:000002">
    <property type="entry name" value="Transmembrane protease serine"/>
    <property type="match status" value="1"/>
</dbReference>
<dbReference type="AlphaFoldDB" id="A0A2R2MR88"/>
<dbReference type="STRING" id="7574.A0A2R2MR88"/>
<dbReference type="GO" id="GO:0006508">
    <property type="term" value="P:proteolysis"/>
    <property type="evidence" value="ECO:0007669"/>
    <property type="project" value="UniProtKB-KW"/>
</dbReference>
<dbReference type="Proteomes" id="UP000085678">
    <property type="component" value="Unplaced"/>
</dbReference>
<dbReference type="OrthoDB" id="546450at2759"/>
<sequence>MVCGFSFKKMLYVSLGFYSDKLRQVNVPYITTSSCRATNYKKRIKSSMVCAGPLNGGKDACYGDSGGPLVCKIESGDTVTWVQHGITSWGYGCAQPNSPGVYSKVSYLLPWIQSIMDNN</sequence>
<evidence type="ECO:0000256" key="5">
    <source>
        <dbReference type="ARBA" id="ARBA00022825"/>
    </source>
</evidence>
<keyword evidence="5" id="KW-0720">Serine protease</keyword>
<feature type="domain" description="Peptidase S1" evidence="8">
    <location>
        <begin position="1"/>
        <end position="117"/>
    </location>
</feature>
<keyword evidence="6" id="KW-1015">Disulfide bond</keyword>
<keyword evidence="9" id="KW-1185">Reference proteome</keyword>
<evidence type="ECO:0000256" key="6">
    <source>
        <dbReference type="ARBA" id="ARBA00023157"/>
    </source>
</evidence>
<dbReference type="InterPro" id="IPR009003">
    <property type="entry name" value="Peptidase_S1_PA"/>
</dbReference>
<evidence type="ECO:0000256" key="4">
    <source>
        <dbReference type="ARBA" id="ARBA00022801"/>
    </source>
</evidence>
<name>A0A2R2MR88_LINAN</name>
<dbReference type="GO" id="GO:0004252">
    <property type="term" value="F:serine-type endopeptidase activity"/>
    <property type="evidence" value="ECO:0007669"/>
    <property type="project" value="InterPro"/>
</dbReference>
<organism evidence="9 10">
    <name type="scientific">Lingula anatina</name>
    <name type="common">Brachiopod</name>
    <name type="synonym">Lingula unguis</name>
    <dbReference type="NCBI Taxonomy" id="7574"/>
    <lineage>
        <taxon>Eukaryota</taxon>
        <taxon>Metazoa</taxon>
        <taxon>Spiralia</taxon>
        <taxon>Lophotrochozoa</taxon>
        <taxon>Brachiopoda</taxon>
        <taxon>Linguliformea</taxon>
        <taxon>Lingulata</taxon>
        <taxon>Lingulida</taxon>
        <taxon>Linguloidea</taxon>
        <taxon>Lingulidae</taxon>
        <taxon>Lingula</taxon>
    </lineage>
</organism>
<reference evidence="10" key="1">
    <citation type="submission" date="2025-08" db="UniProtKB">
        <authorList>
            <consortium name="RefSeq"/>
        </authorList>
    </citation>
    <scope>IDENTIFICATION</scope>
    <source>
        <tissue evidence="10">Gonads</tissue>
    </source>
</reference>
<dbReference type="InterPro" id="IPR001254">
    <property type="entry name" value="Trypsin_dom"/>
</dbReference>
<dbReference type="InterPro" id="IPR050127">
    <property type="entry name" value="Serine_Proteases_S1"/>
</dbReference>
<evidence type="ECO:0000256" key="3">
    <source>
        <dbReference type="ARBA" id="ARBA00022670"/>
    </source>
</evidence>
<evidence type="ECO:0000313" key="9">
    <source>
        <dbReference type="Proteomes" id="UP000085678"/>
    </source>
</evidence>
<dbReference type="CDD" id="cd00190">
    <property type="entry name" value="Tryp_SPc"/>
    <property type="match status" value="1"/>
</dbReference>
<dbReference type="PROSITE" id="PS00135">
    <property type="entry name" value="TRYPSIN_SER"/>
    <property type="match status" value="1"/>
</dbReference>
<comment type="subcellular location">
    <subcellularLocation>
        <location evidence="1">Secreted</location>
    </subcellularLocation>
</comment>